<keyword evidence="1" id="KW-0812">Transmembrane</keyword>
<dbReference type="PATRIC" id="fig|2234.7.peg.2137"/>
<sequence>LSLPFSPLYLAAGVVVVVVAVVAALKLRGGRRKWDELR</sequence>
<protein>
    <submittedName>
        <fullName evidence="2">Uncharacterized protein</fullName>
    </submittedName>
</protein>
<reference evidence="3" key="1">
    <citation type="journal article" date="2015" name="MBio">
        <title>Genome-Resolved Metagenomic Analysis Reveals Roles for Candidate Phyla and Other Microbial Community Members in Biogeochemical Transformations in Oil Reservoirs.</title>
        <authorList>
            <person name="Hu P."/>
            <person name="Tom L."/>
            <person name="Singh A."/>
            <person name="Thomas B.C."/>
            <person name="Baker B.J."/>
            <person name="Piceno Y.M."/>
            <person name="Andersen G.L."/>
            <person name="Banfield J.F."/>
        </authorList>
    </citation>
    <scope>NUCLEOTIDE SEQUENCE [LARGE SCALE GENOMIC DNA]</scope>
</reference>
<keyword evidence="1" id="KW-1133">Transmembrane helix</keyword>
<dbReference type="AlphaFoldDB" id="A0A101DZK6"/>
<evidence type="ECO:0000313" key="3">
    <source>
        <dbReference type="Proteomes" id="UP000054015"/>
    </source>
</evidence>
<keyword evidence="1" id="KW-0472">Membrane</keyword>
<comment type="caution">
    <text evidence="2">The sequence shown here is derived from an EMBL/GenBank/DDBJ whole genome shotgun (WGS) entry which is preliminary data.</text>
</comment>
<organism evidence="2 3">
    <name type="scientific">Archaeoglobus fulgidus</name>
    <dbReference type="NCBI Taxonomy" id="2234"/>
    <lineage>
        <taxon>Archaea</taxon>
        <taxon>Methanobacteriati</taxon>
        <taxon>Methanobacteriota</taxon>
        <taxon>Archaeoglobi</taxon>
        <taxon>Archaeoglobales</taxon>
        <taxon>Archaeoglobaceae</taxon>
        <taxon>Archaeoglobus</taxon>
    </lineage>
</organism>
<evidence type="ECO:0000256" key="1">
    <source>
        <dbReference type="SAM" id="Phobius"/>
    </source>
</evidence>
<evidence type="ECO:0000313" key="2">
    <source>
        <dbReference type="EMBL" id="KUK05854.1"/>
    </source>
</evidence>
<name>A0A101DZK6_ARCFL</name>
<accession>A0A101DZK6</accession>
<gene>
    <name evidence="2" type="ORF">XD48_1897</name>
</gene>
<proteinExistence type="predicted"/>
<feature type="transmembrane region" description="Helical" evidence="1">
    <location>
        <begin position="6"/>
        <end position="25"/>
    </location>
</feature>
<dbReference type="Proteomes" id="UP000054015">
    <property type="component" value="Unassembled WGS sequence"/>
</dbReference>
<dbReference type="EMBL" id="LGEX01000072">
    <property type="protein sequence ID" value="KUK05854.1"/>
    <property type="molecule type" value="Genomic_DNA"/>
</dbReference>
<feature type="non-terminal residue" evidence="2">
    <location>
        <position position="1"/>
    </location>
</feature>